<reference evidence="1 2" key="1">
    <citation type="submission" date="2024-04" db="EMBL/GenBank/DDBJ databases">
        <title>Human intestinal bacterial collection.</title>
        <authorList>
            <person name="Pauvert C."/>
            <person name="Hitch T.C.A."/>
            <person name="Clavel T."/>
        </authorList>
    </citation>
    <scope>NUCLEOTIDE SEQUENCE [LARGE SCALE GENOMIC DNA]</scope>
    <source>
        <strain evidence="1 2">CLA-AA-H174</strain>
    </source>
</reference>
<accession>A0ABV1G116</accession>
<gene>
    <name evidence="1" type="ORF">AAAT87_12655</name>
</gene>
<dbReference type="Proteomes" id="UP001465717">
    <property type="component" value="Unassembled WGS sequence"/>
</dbReference>
<keyword evidence="2" id="KW-1185">Reference proteome</keyword>
<evidence type="ECO:0008006" key="3">
    <source>
        <dbReference type="Google" id="ProtNLM"/>
    </source>
</evidence>
<dbReference type="RefSeq" id="WP_349226600.1">
    <property type="nucleotide sequence ID" value="NZ_JBBNFG020000029.1"/>
</dbReference>
<sequence>MESKSLCMWNLGSIILEQSSEILPKYYALFHYVTSDECTIDANKKQLCQQIVSLELFLNYFYSIYIVSLRGALLAMNEKEQKANLKYVNAYIIEGYKALWGFTKHNHSLWGQFIKLYSKEKNTDTFDEMLDEITCALKEYGDNAITDKDERCLAMHYQIDKNGNPQELLKLDEITIEKEQERYYQFSPIYHKMIDCLVELLNYYLFKPYRTEILKIQPLLPELNIVDQLVWHDKINEINFAITKNIEAQASSFENCKDMLHKYPLMFKEISRKYNVDLSDCKELLRSSEAMLAISYFSIDLCSILKVYFNSTIPLERNIALSRMNIICHSIIDRVYGYRDRKGSYWEQYITKPYFNMELPDTVVNIRNVMESLIASNTYTQEKRSSFVHLKKDNYIRAIKYLYSNSPLVEIQNSEAIIKILPEIQKAIVGVVKQVDSNIKCSCARKNSWIDEDLKKIAPYRNQPRVKSVYESLLLLKKGEIMEAIKILKDI</sequence>
<proteinExistence type="predicted"/>
<comment type="caution">
    <text evidence="1">The sequence shown here is derived from an EMBL/GenBank/DDBJ whole genome shotgun (WGS) entry which is preliminary data.</text>
</comment>
<protein>
    <recommendedName>
        <fullName evidence="3">KIF-binding protein</fullName>
    </recommendedName>
</protein>
<dbReference type="EMBL" id="JBBNGE010000054">
    <property type="protein sequence ID" value="MEQ2509107.1"/>
    <property type="molecule type" value="Genomic_DNA"/>
</dbReference>
<evidence type="ECO:0000313" key="2">
    <source>
        <dbReference type="Proteomes" id="UP001465717"/>
    </source>
</evidence>
<evidence type="ECO:0000313" key="1">
    <source>
        <dbReference type="EMBL" id="MEQ2509107.1"/>
    </source>
</evidence>
<organism evidence="1 2">
    <name type="scientific">Segatella sinensis</name>
    <dbReference type="NCBI Taxonomy" id="3085167"/>
    <lineage>
        <taxon>Bacteria</taxon>
        <taxon>Pseudomonadati</taxon>
        <taxon>Bacteroidota</taxon>
        <taxon>Bacteroidia</taxon>
        <taxon>Bacteroidales</taxon>
        <taxon>Prevotellaceae</taxon>
        <taxon>Segatella</taxon>
    </lineage>
</organism>
<name>A0ABV1G116_9BACT</name>